<dbReference type="EMBL" id="JBCITK010000001">
    <property type="protein sequence ID" value="MEN0644940.1"/>
    <property type="molecule type" value="Genomic_DNA"/>
</dbReference>
<name>A0ABU9VML2_9BACI</name>
<protein>
    <submittedName>
        <fullName evidence="1">Uncharacterized protein</fullName>
    </submittedName>
</protein>
<keyword evidence="2" id="KW-1185">Reference proteome</keyword>
<evidence type="ECO:0000313" key="2">
    <source>
        <dbReference type="Proteomes" id="UP001418796"/>
    </source>
</evidence>
<dbReference type="RefSeq" id="WP_343131562.1">
    <property type="nucleotide sequence ID" value="NZ_JBCITK010000001.1"/>
</dbReference>
<sequence length="68" mass="7465">MNPSYSNHWFRFNHTISSIQESFKDSSKGPITKVGGHSLGALNFGADRIQLSQEFAEHVIGLMEAVSG</sequence>
<evidence type="ECO:0000313" key="1">
    <source>
        <dbReference type="EMBL" id="MEN0644940.1"/>
    </source>
</evidence>
<reference evidence="1 2" key="1">
    <citation type="submission" date="2024-03" db="EMBL/GenBank/DDBJ databases">
        <title>Bacilli Hybrid Assemblies.</title>
        <authorList>
            <person name="Kovac J."/>
        </authorList>
    </citation>
    <scope>NUCLEOTIDE SEQUENCE [LARGE SCALE GENOMIC DNA]</scope>
    <source>
        <strain evidence="1 2">FSL R7-0666</strain>
    </source>
</reference>
<proteinExistence type="predicted"/>
<comment type="caution">
    <text evidence="1">The sequence shown here is derived from an EMBL/GenBank/DDBJ whole genome shotgun (WGS) entry which is preliminary data.</text>
</comment>
<accession>A0ABU9VML2</accession>
<dbReference type="Proteomes" id="UP001418796">
    <property type="component" value="Unassembled WGS sequence"/>
</dbReference>
<gene>
    <name evidence="1" type="ORF">MKY91_17425</name>
</gene>
<organism evidence="1 2">
    <name type="scientific">Alkalicoccobacillus gibsonii</name>
    <dbReference type="NCBI Taxonomy" id="79881"/>
    <lineage>
        <taxon>Bacteria</taxon>
        <taxon>Bacillati</taxon>
        <taxon>Bacillota</taxon>
        <taxon>Bacilli</taxon>
        <taxon>Bacillales</taxon>
        <taxon>Bacillaceae</taxon>
        <taxon>Alkalicoccobacillus</taxon>
    </lineage>
</organism>